<evidence type="ECO:0000313" key="3">
    <source>
        <dbReference type="EMBL" id="GGB60585.1"/>
    </source>
</evidence>
<gene>
    <name evidence="3" type="ORF">GCM10011607_21590</name>
</gene>
<evidence type="ECO:0000313" key="4">
    <source>
        <dbReference type="Proteomes" id="UP000617555"/>
    </source>
</evidence>
<name>A0ABQ1J5W7_9GAMM</name>
<dbReference type="Proteomes" id="UP000617555">
    <property type="component" value="Unassembled WGS sequence"/>
</dbReference>
<keyword evidence="4" id="KW-1185">Reference proteome</keyword>
<sequence length="92" mass="10659">MTRIKAPKYQEAPPEVSDLNEAKVLIDELWEQLRHYEDKLSTSYKNSSKSPSSDTPKDRYERKKMKALVVAIREELKKATQGINKTRTVKGH</sequence>
<feature type="compositionally biased region" description="Low complexity" evidence="1">
    <location>
        <begin position="41"/>
        <end position="54"/>
    </location>
</feature>
<comment type="caution">
    <text evidence="3">The sequence shown here is derived from an EMBL/GenBank/DDBJ whole genome shotgun (WGS) entry which is preliminary data.</text>
</comment>
<reference evidence="4" key="1">
    <citation type="journal article" date="2019" name="Int. J. Syst. Evol. Microbiol.">
        <title>The Global Catalogue of Microorganisms (GCM) 10K type strain sequencing project: providing services to taxonomists for standard genome sequencing and annotation.</title>
        <authorList>
            <consortium name="The Broad Institute Genomics Platform"/>
            <consortium name="The Broad Institute Genome Sequencing Center for Infectious Disease"/>
            <person name="Wu L."/>
            <person name="Ma J."/>
        </authorList>
    </citation>
    <scope>NUCLEOTIDE SEQUENCE [LARGE SCALE GENOMIC DNA]</scope>
    <source>
        <strain evidence="4">CGMCC 1.15339</strain>
    </source>
</reference>
<protein>
    <recommendedName>
        <fullName evidence="2">DUF6444 domain-containing protein</fullName>
    </recommendedName>
</protein>
<organism evidence="3 4">
    <name type="scientific">Shewanella inventionis</name>
    <dbReference type="NCBI Taxonomy" id="1738770"/>
    <lineage>
        <taxon>Bacteria</taxon>
        <taxon>Pseudomonadati</taxon>
        <taxon>Pseudomonadota</taxon>
        <taxon>Gammaproteobacteria</taxon>
        <taxon>Alteromonadales</taxon>
        <taxon>Shewanellaceae</taxon>
        <taxon>Shewanella</taxon>
    </lineage>
</organism>
<feature type="domain" description="DUF6444" evidence="2">
    <location>
        <begin position="12"/>
        <end position="84"/>
    </location>
</feature>
<evidence type="ECO:0000256" key="1">
    <source>
        <dbReference type="SAM" id="MobiDB-lite"/>
    </source>
</evidence>
<evidence type="ECO:0000259" key="2">
    <source>
        <dbReference type="Pfam" id="PF20042"/>
    </source>
</evidence>
<feature type="region of interest" description="Disordered" evidence="1">
    <location>
        <begin position="40"/>
        <end position="62"/>
    </location>
</feature>
<dbReference type="EMBL" id="BMII01000016">
    <property type="protein sequence ID" value="GGB60585.1"/>
    <property type="molecule type" value="Genomic_DNA"/>
</dbReference>
<dbReference type="Pfam" id="PF20042">
    <property type="entry name" value="DUF6444"/>
    <property type="match status" value="1"/>
</dbReference>
<accession>A0ABQ1J5W7</accession>
<dbReference type="InterPro" id="IPR045618">
    <property type="entry name" value="DUF6444"/>
</dbReference>
<proteinExistence type="predicted"/>